<proteinExistence type="predicted"/>
<protein>
    <submittedName>
        <fullName evidence="2">Uncharacterized protein</fullName>
    </submittedName>
</protein>
<gene>
    <name evidence="2" type="ORF">EKG38_02625</name>
</gene>
<dbReference type="Proteomes" id="UP000267448">
    <property type="component" value="Unassembled WGS sequence"/>
</dbReference>
<organism evidence="2 3">
    <name type="scientific">Shewanella canadensis</name>
    <dbReference type="NCBI Taxonomy" id="271096"/>
    <lineage>
        <taxon>Bacteria</taxon>
        <taxon>Pseudomonadati</taxon>
        <taxon>Pseudomonadota</taxon>
        <taxon>Gammaproteobacteria</taxon>
        <taxon>Alteromonadales</taxon>
        <taxon>Shewanellaceae</taxon>
        <taxon>Shewanella</taxon>
    </lineage>
</organism>
<evidence type="ECO:0000313" key="3">
    <source>
        <dbReference type="Proteomes" id="UP000267448"/>
    </source>
</evidence>
<keyword evidence="1" id="KW-0812">Transmembrane</keyword>
<feature type="transmembrane region" description="Helical" evidence="1">
    <location>
        <begin position="6"/>
        <end position="24"/>
    </location>
</feature>
<dbReference type="EMBL" id="RXNU01000001">
    <property type="protein sequence ID" value="RTR40826.1"/>
    <property type="molecule type" value="Genomic_DNA"/>
</dbReference>
<evidence type="ECO:0000313" key="2">
    <source>
        <dbReference type="EMBL" id="RTR40826.1"/>
    </source>
</evidence>
<dbReference type="AlphaFoldDB" id="A0A3S0S0K3"/>
<comment type="caution">
    <text evidence="2">The sequence shown here is derived from an EMBL/GenBank/DDBJ whole genome shotgun (WGS) entry which is preliminary data.</text>
</comment>
<dbReference type="RefSeq" id="WP_126518378.1">
    <property type="nucleotide sequence ID" value="NZ_RXNU01000001.1"/>
</dbReference>
<name>A0A3S0S0K3_9GAMM</name>
<reference evidence="2 3" key="1">
    <citation type="submission" date="2018-12" db="EMBL/GenBank/DDBJ databases">
        <authorList>
            <person name="Yu L."/>
        </authorList>
    </citation>
    <scope>NUCLEOTIDE SEQUENCE [LARGE SCALE GENOMIC DNA]</scope>
    <source>
        <strain evidence="2 3">HAW-EB2</strain>
    </source>
</reference>
<sequence>MFTFYYKIALATILLYFSLFGALNPPINIVKSMRQDTQDFVRQVPLAERNRIAGYKFGEPSLSALVIADNWKLATIDSPKRVENILLGGH</sequence>
<keyword evidence="3" id="KW-1185">Reference proteome</keyword>
<accession>A0A3S0S0K3</accession>
<keyword evidence="1" id="KW-1133">Transmembrane helix</keyword>
<keyword evidence="1" id="KW-0472">Membrane</keyword>
<evidence type="ECO:0000256" key="1">
    <source>
        <dbReference type="SAM" id="Phobius"/>
    </source>
</evidence>